<dbReference type="Proteomes" id="UP000045842">
    <property type="component" value="Unassembled WGS sequence"/>
</dbReference>
<reference evidence="5 6" key="1">
    <citation type="submission" date="2015-03" db="EMBL/GenBank/DDBJ databases">
        <authorList>
            <consortium name="Pathogen Informatics"/>
        </authorList>
    </citation>
    <scope>NUCLEOTIDE SEQUENCE [LARGE SCALE GENOMIC DNA]</scope>
    <source>
        <strain evidence="3 6">G09801536</strain>
        <strain evidence="2 7">G09901357</strain>
        <strain evidence="5">N09902308</strain>
    </source>
</reference>
<evidence type="ECO:0000313" key="6">
    <source>
        <dbReference type="Proteomes" id="UP000045842"/>
    </source>
</evidence>
<evidence type="ECO:0000313" key="5">
    <source>
        <dbReference type="Proteomes" id="UP000039021"/>
    </source>
</evidence>
<name>A0A655JB64_MYCTX</name>
<evidence type="ECO:0000313" key="2">
    <source>
        <dbReference type="EMBL" id="CFE50563.1"/>
    </source>
</evidence>
<dbReference type="EMBL" id="CSBK01000734">
    <property type="protein sequence ID" value="COX83192.1"/>
    <property type="molecule type" value="Genomic_DNA"/>
</dbReference>
<dbReference type="AlphaFoldDB" id="A0A655JB64"/>
<accession>A0A655JB64</accession>
<gene>
    <name evidence="3" type="ORF">ERS007679_04135</name>
    <name evidence="2" type="ORF">ERS007681_04767</name>
    <name evidence="4" type="ORF">ERS007739_01777</name>
</gene>
<protein>
    <submittedName>
        <fullName evidence="3">PPE family protein</fullName>
    </submittedName>
</protein>
<evidence type="ECO:0000313" key="7">
    <source>
        <dbReference type="Proteomes" id="UP000048289"/>
    </source>
</evidence>
<dbReference type="EMBL" id="CSAD01000939">
    <property type="protein sequence ID" value="COW65649.1"/>
    <property type="molecule type" value="Genomic_DNA"/>
</dbReference>
<evidence type="ECO:0000313" key="4">
    <source>
        <dbReference type="EMBL" id="COX83192.1"/>
    </source>
</evidence>
<sequence length="39" mass="4260">MGQGAQSGGSTRPGLVAPAPLAQEREEDDEDDWDEEDDW</sequence>
<reference evidence="4" key="2">
    <citation type="submission" date="2015-03" db="EMBL/GenBank/DDBJ databases">
        <authorList>
            <consortium name="Pathogen Informatics"/>
            <person name="Murphy D."/>
        </authorList>
    </citation>
    <scope>NUCLEOTIDE SEQUENCE</scope>
    <source>
        <strain evidence="4">N09902308</strain>
    </source>
</reference>
<feature type="compositionally biased region" description="Acidic residues" evidence="1">
    <location>
        <begin position="25"/>
        <end position="39"/>
    </location>
</feature>
<organism evidence="3 6">
    <name type="scientific">Mycobacterium tuberculosis</name>
    <dbReference type="NCBI Taxonomy" id="1773"/>
    <lineage>
        <taxon>Bacteria</taxon>
        <taxon>Bacillati</taxon>
        <taxon>Actinomycetota</taxon>
        <taxon>Actinomycetes</taxon>
        <taxon>Mycobacteriales</taxon>
        <taxon>Mycobacteriaceae</taxon>
        <taxon>Mycobacterium</taxon>
        <taxon>Mycobacterium tuberculosis complex</taxon>
    </lineage>
</organism>
<feature type="region of interest" description="Disordered" evidence="1">
    <location>
        <begin position="1"/>
        <end position="39"/>
    </location>
</feature>
<proteinExistence type="predicted"/>
<evidence type="ECO:0000256" key="1">
    <source>
        <dbReference type="SAM" id="MobiDB-lite"/>
    </source>
</evidence>
<evidence type="ECO:0000313" key="3">
    <source>
        <dbReference type="EMBL" id="COW65649.1"/>
    </source>
</evidence>
<dbReference type="Proteomes" id="UP000048289">
    <property type="component" value="Unassembled WGS sequence"/>
</dbReference>
<dbReference type="Proteomes" id="UP000039021">
    <property type="component" value="Unassembled WGS sequence"/>
</dbReference>
<dbReference type="EMBL" id="CFOE01001391">
    <property type="protein sequence ID" value="CFE50563.1"/>
    <property type="molecule type" value="Genomic_DNA"/>
</dbReference>